<accession>A0A3B0QZJ3</accession>
<evidence type="ECO:0000313" key="1">
    <source>
        <dbReference type="EMBL" id="VAV85451.1"/>
    </source>
</evidence>
<name>A0A3B0QZJ3_9ZZZZ</name>
<evidence type="ECO:0008006" key="2">
    <source>
        <dbReference type="Google" id="ProtNLM"/>
    </source>
</evidence>
<sequence length="178" mass="20457">MALLAEELVEEWLNRQGYFTISGIKLGVDEIDLLAIKTSEDGTVKCRHIEVQASINPISYLTSVSKEMQKQGRKLNSAKKRTKEELLKSVEEWVEKKFFKKRKVELKKQLSPKEWTTELVINIVKHDEEIEAIRSKGISVFYLKDIIRELKEEKFLVASASGADFVNLINMNVAVDED</sequence>
<protein>
    <recommendedName>
        <fullName evidence="2">Restriction endonuclease type IV Mrr domain-containing protein</fullName>
    </recommendedName>
</protein>
<gene>
    <name evidence="1" type="ORF">MNBD_DELTA01-1024</name>
</gene>
<proteinExistence type="predicted"/>
<dbReference type="EMBL" id="UOEA01000087">
    <property type="protein sequence ID" value="VAV85451.1"/>
    <property type="molecule type" value="Genomic_DNA"/>
</dbReference>
<reference evidence="1" key="1">
    <citation type="submission" date="2018-06" db="EMBL/GenBank/DDBJ databases">
        <authorList>
            <person name="Zhirakovskaya E."/>
        </authorList>
    </citation>
    <scope>NUCLEOTIDE SEQUENCE</scope>
</reference>
<dbReference type="AlphaFoldDB" id="A0A3B0QZJ3"/>
<organism evidence="1">
    <name type="scientific">hydrothermal vent metagenome</name>
    <dbReference type="NCBI Taxonomy" id="652676"/>
    <lineage>
        <taxon>unclassified sequences</taxon>
        <taxon>metagenomes</taxon>
        <taxon>ecological metagenomes</taxon>
    </lineage>
</organism>